<feature type="binding site" evidence="6">
    <location>
        <position position="162"/>
    </location>
    <ligand>
        <name>chlorophyll a</name>
        <dbReference type="ChEBI" id="CHEBI:58416"/>
        <label>1</label>
    </ligand>
</feature>
<keyword evidence="7" id="KW-0812">Transmembrane</keyword>
<feature type="binding site" description="axial binding residue" evidence="6">
    <location>
        <position position="167"/>
    </location>
    <ligand>
        <name>chlorophyll b</name>
        <dbReference type="ChEBI" id="CHEBI:61721"/>
        <label>1</label>
    </ligand>
    <ligandPart>
        <name>Mg</name>
        <dbReference type="ChEBI" id="CHEBI:25107"/>
    </ligandPart>
</feature>
<evidence type="ECO:0000313" key="9">
    <source>
        <dbReference type="EMBL" id="KAK9844923.1"/>
    </source>
</evidence>
<dbReference type="AlphaFoldDB" id="A0AAW1SHJ1"/>
<feature type="binding site" evidence="6">
    <location>
        <position position="165"/>
    </location>
    <ligand>
        <name>chlorophyll a</name>
        <dbReference type="ChEBI" id="CHEBI:58416"/>
        <label>1</label>
    </ligand>
</feature>
<feature type="binding site" description="axial binding residue" evidence="6">
    <location>
        <position position="249"/>
    </location>
    <ligand>
        <name>chlorophyll a</name>
        <dbReference type="ChEBI" id="CHEBI:58416"/>
        <label>6</label>
    </ligand>
    <ligandPart>
        <name>Mg</name>
        <dbReference type="ChEBI" id="CHEBI:25107"/>
    </ligandPart>
</feature>
<keyword evidence="7" id="KW-0793">Thylakoid</keyword>
<comment type="caution">
    <text evidence="9">The sequence shown here is derived from an EMBL/GenBank/DDBJ whole genome shotgun (WGS) entry which is preliminary data.</text>
</comment>
<keyword evidence="7" id="KW-0603">Photosystem I</keyword>
<evidence type="ECO:0000256" key="1">
    <source>
        <dbReference type="ARBA" id="ARBA00022494"/>
    </source>
</evidence>
<dbReference type="PANTHER" id="PTHR21649">
    <property type="entry name" value="CHLOROPHYLL A/B BINDING PROTEIN"/>
    <property type="match status" value="1"/>
</dbReference>
<feature type="region of interest" description="Disordered" evidence="8">
    <location>
        <begin position="81"/>
        <end position="101"/>
    </location>
</feature>
<dbReference type="GO" id="GO:0009535">
    <property type="term" value="C:chloroplast thylakoid membrane"/>
    <property type="evidence" value="ECO:0007669"/>
    <property type="project" value="UniProtKB-SubCell"/>
</dbReference>
<evidence type="ECO:0000256" key="3">
    <source>
        <dbReference type="ARBA" id="ARBA00022531"/>
    </source>
</evidence>
<keyword evidence="10" id="KW-1185">Reference proteome</keyword>
<keyword evidence="7" id="KW-0604">Photosystem II</keyword>
<evidence type="ECO:0000256" key="7">
    <source>
        <dbReference type="RuleBase" id="RU363080"/>
    </source>
</evidence>
<dbReference type="InterPro" id="IPR001344">
    <property type="entry name" value="Chloro_AB-bd_pln"/>
</dbReference>
<proteinExistence type="inferred from homology"/>
<feature type="binding site" evidence="6">
    <location>
        <position position="211"/>
    </location>
    <ligand>
        <name>chlorophyll a</name>
        <dbReference type="ChEBI" id="CHEBI:58416"/>
        <label>1</label>
    </ligand>
</feature>
<feature type="binding site" evidence="6">
    <location>
        <position position="303"/>
    </location>
    <ligand>
        <name>chlorophyll a</name>
        <dbReference type="ChEBI" id="CHEBI:58416"/>
        <label>1</label>
    </ligand>
</feature>
<keyword evidence="7" id="KW-0472">Membrane</keyword>
<evidence type="ECO:0000256" key="5">
    <source>
        <dbReference type="ARBA" id="ARBA00022991"/>
    </source>
</evidence>
<dbReference type="FunFam" id="1.10.3460.10:FF:000009">
    <property type="entry name" value="Chlorophyll a-b binding protein, chloroplastic"/>
    <property type="match status" value="1"/>
</dbReference>
<feature type="compositionally biased region" description="Basic and acidic residues" evidence="8">
    <location>
        <begin position="82"/>
        <end position="101"/>
    </location>
</feature>
<accession>A0AAW1SHJ1</accession>
<keyword evidence="1 6" id="KW-0148">Chlorophyll</keyword>
<keyword evidence="4 7" id="KW-0934">Plastid</keyword>
<feature type="transmembrane region" description="Helical" evidence="7">
    <location>
        <begin position="49"/>
        <end position="68"/>
    </location>
</feature>
<feature type="binding site" description="axial binding residue" evidence="6">
    <location>
        <position position="231"/>
    </location>
    <ligand>
        <name>chlorophyll b</name>
        <dbReference type="ChEBI" id="CHEBI:61721"/>
        <label>1</label>
    </ligand>
    <ligandPart>
        <name>Mg</name>
        <dbReference type="ChEBI" id="CHEBI:25107"/>
    </ligandPart>
</feature>
<feature type="compositionally biased region" description="Polar residues" evidence="8">
    <location>
        <begin position="21"/>
        <end position="37"/>
    </location>
</feature>
<keyword evidence="2 7" id="KW-0150">Chloroplast</keyword>
<feature type="region of interest" description="Disordered" evidence="8">
    <location>
        <begin position="21"/>
        <end position="46"/>
    </location>
</feature>
<protein>
    <recommendedName>
        <fullName evidence="7">Chlorophyll a-b binding protein, chloroplastic</fullName>
    </recommendedName>
</protein>
<dbReference type="GO" id="GO:0009765">
    <property type="term" value="P:photosynthesis, light harvesting"/>
    <property type="evidence" value="ECO:0007669"/>
    <property type="project" value="InterPro"/>
</dbReference>
<feature type="binding site" description="axial binding residue" evidence="6">
    <location>
        <position position="239"/>
    </location>
    <ligand>
        <name>chlorophyll b</name>
        <dbReference type="ChEBI" id="CHEBI:61721"/>
        <label>1</label>
    </ligand>
    <ligandPart>
        <name>Mg</name>
        <dbReference type="ChEBI" id="CHEBI:25107"/>
    </ligandPart>
</feature>
<dbReference type="GO" id="GO:0009522">
    <property type="term" value="C:photosystem I"/>
    <property type="evidence" value="ECO:0007669"/>
    <property type="project" value="UniProtKB-KW"/>
</dbReference>
<dbReference type="EMBL" id="JALJOS010000001">
    <property type="protein sequence ID" value="KAK9844923.1"/>
    <property type="molecule type" value="Genomic_DNA"/>
</dbReference>
<dbReference type="Proteomes" id="UP001438707">
    <property type="component" value="Unassembled WGS sequence"/>
</dbReference>
<evidence type="ECO:0000256" key="8">
    <source>
        <dbReference type="SAM" id="MobiDB-lite"/>
    </source>
</evidence>
<evidence type="ECO:0000256" key="4">
    <source>
        <dbReference type="ARBA" id="ARBA00022640"/>
    </source>
</evidence>
<comment type="similarity">
    <text evidence="7">Belongs to the light-harvesting chlorophyll a/b-binding (LHC) protein family.</text>
</comment>
<dbReference type="Pfam" id="PF00504">
    <property type="entry name" value="Chloroa_b-bind"/>
    <property type="match status" value="1"/>
</dbReference>
<feature type="binding site" evidence="6">
    <location>
        <position position="286"/>
    </location>
    <ligand>
        <name>chlorophyll a</name>
        <dbReference type="ChEBI" id="CHEBI:58416"/>
        <label>1</label>
    </ligand>
</feature>
<name>A0AAW1SHJ1_9CHLO</name>
<organism evidence="9 10">
    <name type="scientific">Apatococcus lobatus</name>
    <dbReference type="NCBI Taxonomy" id="904363"/>
    <lineage>
        <taxon>Eukaryota</taxon>
        <taxon>Viridiplantae</taxon>
        <taxon>Chlorophyta</taxon>
        <taxon>core chlorophytes</taxon>
        <taxon>Trebouxiophyceae</taxon>
        <taxon>Chlorellales</taxon>
        <taxon>Chlorellaceae</taxon>
        <taxon>Apatococcus</taxon>
    </lineage>
</organism>
<dbReference type="InterPro" id="IPR022796">
    <property type="entry name" value="Chloroa_b-bind"/>
</dbReference>
<feature type="binding site" evidence="6">
    <location>
        <position position="291"/>
    </location>
    <ligand>
        <name>chlorophyll a</name>
        <dbReference type="ChEBI" id="CHEBI:58416"/>
        <label>1</label>
    </ligand>
</feature>
<evidence type="ECO:0000313" key="10">
    <source>
        <dbReference type="Proteomes" id="UP001438707"/>
    </source>
</evidence>
<feature type="binding site" evidence="6">
    <location>
        <position position="289"/>
    </location>
    <ligand>
        <name>chlorophyll a</name>
        <dbReference type="ChEBI" id="CHEBI:58416"/>
        <label>1</label>
    </ligand>
</feature>
<evidence type="ECO:0000256" key="2">
    <source>
        <dbReference type="ARBA" id="ARBA00022528"/>
    </source>
</evidence>
<gene>
    <name evidence="9" type="ORF">WJX74_008691</name>
</gene>
<reference evidence="9 10" key="1">
    <citation type="journal article" date="2024" name="Nat. Commun.">
        <title>Phylogenomics reveals the evolutionary origins of lichenization in chlorophyte algae.</title>
        <authorList>
            <person name="Puginier C."/>
            <person name="Libourel C."/>
            <person name="Otte J."/>
            <person name="Skaloud P."/>
            <person name="Haon M."/>
            <person name="Grisel S."/>
            <person name="Petersen M."/>
            <person name="Berrin J.G."/>
            <person name="Delaux P.M."/>
            <person name="Dal Grande F."/>
            <person name="Keller J."/>
        </authorList>
    </citation>
    <scope>NUCLEOTIDE SEQUENCE [LARGE SCALE GENOMIC DNA]</scope>
    <source>
        <strain evidence="9 10">SAG 2145</strain>
    </source>
</reference>
<comment type="subcellular location">
    <subcellularLocation>
        <location evidence="7">Plastid</location>
        <location evidence="7">Chloroplast thylakoid membrane</location>
    </subcellularLocation>
</comment>
<keyword evidence="5 7" id="KW-0157">Chromophore</keyword>
<evidence type="ECO:0000256" key="6">
    <source>
        <dbReference type="PIRSR" id="PIRSR601344-1"/>
    </source>
</evidence>
<sequence>MHLAGCSRDCLLKRTSQLSRLSGSKASTHSLPNSRQTQKQHGRHQPLQVSAGFASIAGVLFVSVLPFATVQSLASSGLGKKLQTDLERAKPKMEKEERERRKIEAQARSQSMWFGAERPKWLGPLNHDYPNHLRGEAPADYGYDVLSLGTEPDAFARNFELELLHSRWAMLGAFGALLPEVLQYTGLFNFAEPRWWNVGYTKLRGEDLNYLGLGGFRIAGNQGIAIIAICQVVLMFGPEYARSCGTAALEPLGVYLPGTQNYPGGIFDPLGLSKDPYSIEDLKVKEMKNGRLAMVAWLGFFIQAAVTQKGPVENLLDFIHDPAHNNVLKYLRQ</sequence>
<dbReference type="GO" id="GO:0016168">
    <property type="term" value="F:chlorophyll binding"/>
    <property type="evidence" value="ECO:0007669"/>
    <property type="project" value="UniProtKB-KW"/>
</dbReference>
<keyword evidence="3 7" id="KW-0602">Photosynthesis</keyword>
<dbReference type="SUPFAM" id="SSF103511">
    <property type="entry name" value="Chlorophyll a-b binding protein"/>
    <property type="match status" value="1"/>
</dbReference>
<comment type="function">
    <text evidence="7">The light-harvesting complex (LHC) functions as a light receptor, it captures and delivers excitation energy to photosystems with which it is closely associated.</text>
</comment>
<dbReference type="GO" id="GO:0009523">
    <property type="term" value="C:photosystem II"/>
    <property type="evidence" value="ECO:0007669"/>
    <property type="project" value="UniProtKB-KW"/>
</dbReference>
<dbReference type="Gene3D" id="1.10.3460.10">
    <property type="entry name" value="Chlorophyll a/b binding protein domain"/>
    <property type="match status" value="1"/>
</dbReference>
<keyword evidence="7" id="KW-1133">Transmembrane helix</keyword>
<feature type="binding site" evidence="6">
    <location>
        <position position="285"/>
    </location>
    <ligand>
        <name>chlorophyll a</name>
        <dbReference type="ChEBI" id="CHEBI:58416"/>
        <label>1</label>
    </ligand>
</feature>